<feature type="compositionally biased region" description="Polar residues" evidence="1">
    <location>
        <begin position="438"/>
        <end position="449"/>
    </location>
</feature>
<organism evidence="2 3">
    <name type="scientific">Nocardia pseudobrasiliensis</name>
    <dbReference type="NCBI Taxonomy" id="45979"/>
    <lineage>
        <taxon>Bacteria</taxon>
        <taxon>Bacillati</taxon>
        <taxon>Actinomycetota</taxon>
        <taxon>Actinomycetes</taxon>
        <taxon>Mycobacteriales</taxon>
        <taxon>Nocardiaceae</taxon>
        <taxon>Nocardia</taxon>
    </lineage>
</organism>
<gene>
    <name evidence="2" type="ORF">DFR76_111252</name>
</gene>
<sequence>MTATARVSAATLPAPPTALPAAPAPPSVAVSLPSAPLIVVDGGQIPVVPAFVPAALTATGGLIAALIPAARIPAAAETTGWLTIVAVPSQYTPSDFTVGAGATGRTAVMTGTATVPAAFGGEGRLNFPELPLRGEGSLSATIVAASSTWSPFSGTGAATATVNSVASFSGIGTASGSYSQNMKVVEPFAATGGAVATVAVKGKAVITAAFGAIGSMSSKTAPAAPVPGSASAGGALTVGTGLSSAFGADGTLAVSMGSGSPFAATGTAAATVSAPATFAAVGALIADVVVPTPAAFGGSGSLVGYRADAAAFGSGTATATTGVAGMFATVGGALGATGLTATATAGGTLMVKVVNGFQPGGMTKPAAQQTSGSWAQLGGWTAEAGSTVAGDALIVKGSKASASVSAKIYWEAGTFSHKIQVQLRRNGPGGPVIAQGPASGSSPSQVPPTTVALNDGDQITAEIIDTGLYPAYPATVIGDGSYVRIS</sequence>
<evidence type="ECO:0000313" key="3">
    <source>
        <dbReference type="Proteomes" id="UP000254869"/>
    </source>
</evidence>
<evidence type="ECO:0000313" key="2">
    <source>
        <dbReference type="EMBL" id="RDI63233.1"/>
    </source>
</evidence>
<name>A0A370HXJ9_9NOCA</name>
<evidence type="ECO:0000256" key="1">
    <source>
        <dbReference type="SAM" id="MobiDB-lite"/>
    </source>
</evidence>
<accession>A0A370HXJ9</accession>
<protein>
    <submittedName>
        <fullName evidence="2">Uncharacterized protein</fullName>
    </submittedName>
</protein>
<dbReference type="AlphaFoldDB" id="A0A370HXJ9"/>
<dbReference type="STRING" id="1210086.GCA_001613105_04975"/>
<feature type="region of interest" description="Disordered" evidence="1">
    <location>
        <begin position="426"/>
        <end position="449"/>
    </location>
</feature>
<dbReference type="RefSeq" id="WP_147288073.1">
    <property type="nucleotide sequence ID" value="NZ_QQBC01000011.1"/>
</dbReference>
<keyword evidence="3" id="KW-1185">Reference proteome</keyword>
<reference evidence="2 3" key="1">
    <citation type="submission" date="2018-07" db="EMBL/GenBank/DDBJ databases">
        <title>Genomic Encyclopedia of Type Strains, Phase IV (KMG-IV): sequencing the most valuable type-strain genomes for metagenomic binning, comparative biology and taxonomic classification.</title>
        <authorList>
            <person name="Goeker M."/>
        </authorList>
    </citation>
    <scope>NUCLEOTIDE SEQUENCE [LARGE SCALE GENOMIC DNA]</scope>
    <source>
        <strain evidence="2 3">DSM 44290</strain>
    </source>
</reference>
<dbReference type="Proteomes" id="UP000254869">
    <property type="component" value="Unassembled WGS sequence"/>
</dbReference>
<comment type="caution">
    <text evidence="2">The sequence shown here is derived from an EMBL/GenBank/DDBJ whole genome shotgun (WGS) entry which is preliminary data.</text>
</comment>
<proteinExistence type="predicted"/>
<dbReference type="EMBL" id="QQBC01000011">
    <property type="protein sequence ID" value="RDI63233.1"/>
    <property type="molecule type" value="Genomic_DNA"/>
</dbReference>